<sequence>MEDIINNMKERKNEKQNPDINLSLGEKPKREHRRRQLAPENGLGIIDPELNNQNINNNQKELEKNFLQRPQKERKKKTKNEHNKKSENPLNSNPSSEDLQVPKPK</sequence>
<gene>
    <name evidence="2" type="ORF">BCR32DRAFT_250204</name>
</gene>
<evidence type="ECO:0000313" key="2">
    <source>
        <dbReference type="EMBL" id="ORX70370.1"/>
    </source>
</evidence>
<accession>A0A1Y1W9Z3</accession>
<evidence type="ECO:0000256" key="1">
    <source>
        <dbReference type="SAM" id="MobiDB-lite"/>
    </source>
</evidence>
<dbReference type="Proteomes" id="UP000193944">
    <property type="component" value="Unassembled WGS sequence"/>
</dbReference>
<keyword evidence="3" id="KW-1185">Reference proteome</keyword>
<dbReference type="OrthoDB" id="10494277at2759"/>
<proteinExistence type="predicted"/>
<feature type="region of interest" description="Disordered" evidence="1">
    <location>
        <begin position="1"/>
        <end position="105"/>
    </location>
</feature>
<comment type="caution">
    <text evidence="2">The sequence shown here is derived from an EMBL/GenBank/DDBJ whole genome shotgun (WGS) entry which is preliminary data.</text>
</comment>
<feature type="compositionally biased region" description="Basic and acidic residues" evidence="1">
    <location>
        <begin position="8"/>
        <end position="17"/>
    </location>
</feature>
<reference evidence="2 3" key="1">
    <citation type="submission" date="2016-08" db="EMBL/GenBank/DDBJ databases">
        <title>A Parts List for Fungal Cellulosomes Revealed by Comparative Genomics.</title>
        <authorList>
            <consortium name="DOE Joint Genome Institute"/>
            <person name="Haitjema C.H."/>
            <person name="Gilmore S.P."/>
            <person name="Henske J.K."/>
            <person name="Solomon K.V."/>
            <person name="De Groot R."/>
            <person name="Kuo A."/>
            <person name="Mondo S.J."/>
            <person name="Salamov A.A."/>
            <person name="Labutti K."/>
            <person name="Zhao Z."/>
            <person name="Chiniquy J."/>
            <person name="Barry K."/>
            <person name="Brewer H.M."/>
            <person name="Purvine S.O."/>
            <person name="Wright A.T."/>
            <person name="Boxma B."/>
            <person name="Van Alen T."/>
            <person name="Hackstein J.H."/>
            <person name="Baker S.E."/>
            <person name="Grigoriev I.V."/>
            <person name="O'Malley M.A."/>
        </authorList>
    </citation>
    <scope>NUCLEOTIDE SEQUENCE [LARGE SCALE GENOMIC DNA]</scope>
    <source>
        <strain evidence="2 3">S4</strain>
    </source>
</reference>
<dbReference type="EMBL" id="MCFG01000412">
    <property type="protein sequence ID" value="ORX70370.1"/>
    <property type="molecule type" value="Genomic_DNA"/>
</dbReference>
<feature type="compositionally biased region" description="Low complexity" evidence="1">
    <location>
        <begin position="88"/>
        <end position="97"/>
    </location>
</feature>
<organism evidence="2 3">
    <name type="scientific">Anaeromyces robustus</name>
    <dbReference type="NCBI Taxonomy" id="1754192"/>
    <lineage>
        <taxon>Eukaryota</taxon>
        <taxon>Fungi</taxon>
        <taxon>Fungi incertae sedis</taxon>
        <taxon>Chytridiomycota</taxon>
        <taxon>Chytridiomycota incertae sedis</taxon>
        <taxon>Neocallimastigomycetes</taxon>
        <taxon>Neocallimastigales</taxon>
        <taxon>Neocallimastigaceae</taxon>
        <taxon>Anaeromyces</taxon>
    </lineage>
</organism>
<feature type="compositionally biased region" description="Low complexity" evidence="1">
    <location>
        <begin position="50"/>
        <end position="59"/>
    </location>
</feature>
<evidence type="ECO:0000313" key="3">
    <source>
        <dbReference type="Proteomes" id="UP000193944"/>
    </source>
</evidence>
<reference evidence="2 3" key="2">
    <citation type="submission" date="2016-08" db="EMBL/GenBank/DDBJ databases">
        <title>Pervasive Adenine N6-methylation of Active Genes in Fungi.</title>
        <authorList>
            <consortium name="DOE Joint Genome Institute"/>
            <person name="Mondo S.J."/>
            <person name="Dannebaum R.O."/>
            <person name="Kuo R.C."/>
            <person name="Labutti K."/>
            <person name="Haridas S."/>
            <person name="Kuo A."/>
            <person name="Salamov A."/>
            <person name="Ahrendt S.R."/>
            <person name="Lipzen A."/>
            <person name="Sullivan W."/>
            <person name="Andreopoulos W.B."/>
            <person name="Clum A."/>
            <person name="Lindquist E."/>
            <person name="Daum C."/>
            <person name="Ramamoorthy G.K."/>
            <person name="Gryganskyi A."/>
            <person name="Culley D."/>
            <person name="Magnuson J.K."/>
            <person name="James T.Y."/>
            <person name="O'Malley M.A."/>
            <person name="Stajich J.E."/>
            <person name="Spatafora J.W."/>
            <person name="Visel A."/>
            <person name="Grigoriev I.V."/>
        </authorList>
    </citation>
    <scope>NUCLEOTIDE SEQUENCE [LARGE SCALE GENOMIC DNA]</scope>
    <source>
        <strain evidence="2 3">S4</strain>
    </source>
</reference>
<protein>
    <submittedName>
        <fullName evidence="2">Uncharacterized protein</fullName>
    </submittedName>
</protein>
<name>A0A1Y1W9Z3_9FUNG</name>
<dbReference type="AlphaFoldDB" id="A0A1Y1W9Z3"/>